<evidence type="ECO:0000313" key="1">
    <source>
        <dbReference type="EMBL" id="KAG9346284.1"/>
    </source>
</evidence>
<name>A0A8T2P1I5_9TELE</name>
<gene>
    <name evidence="1" type="ORF">JZ751_008109</name>
</gene>
<protein>
    <submittedName>
        <fullName evidence="1">Uncharacterized protein</fullName>
    </submittedName>
</protein>
<accession>A0A8T2P1I5</accession>
<comment type="caution">
    <text evidence="1">The sequence shown here is derived from an EMBL/GenBank/DDBJ whole genome shotgun (WGS) entry which is preliminary data.</text>
</comment>
<dbReference type="OrthoDB" id="9949919at2759"/>
<sequence>MWPLAGNGFTSPRRQTLSSSCGFFKRASYYRIMPKYHGVKIRKEERYRLSEGSLNEDPIKKHWVTNWTEMQDYYY</sequence>
<reference evidence="1" key="1">
    <citation type="thesis" date="2021" institute="BYU ScholarsArchive" country="Provo, UT, USA">
        <title>Applications of and Algorithms for Genome Assembly and Genomic Analyses with an Emphasis on Marine Teleosts.</title>
        <authorList>
            <person name="Pickett B.D."/>
        </authorList>
    </citation>
    <scope>NUCLEOTIDE SEQUENCE</scope>
    <source>
        <strain evidence="1">HI-2016</strain>
    </source>
</reference>
<keyword evidence="2" id="KW-1185">Reference proteome</keyword>
<dbReference type="AlphaFoldDB" id="A0A8T2P1I5"/>
<dbReference type="EMBL" id="JAFBMS010000016">
    <property type="protein sequence ID" value="KAG9346284.1"/>
    <property type="molecule type" value="Genomic_DNA"/>
</dbReference>
<proteinExistence type="predicted"/>
<organism evidence="1 2">
    <name type="scientific">Albula glossodonta</name>
    <name type="common">roundjaw bonefish</name>
    <dbReference type="NCBI Taxonomy" id="121402"/>
    <lineage>
        <taxon>Eukaryota</taxon>
        <taxon>Metazoa</taxon>
        <taxon>Chordata</taxon>
        <taxon>Craniata</taxon>
        <taxon>Vertebrata</taxon>
        <taxon>Euteleostomi</taxon>
        <taxon>Actinopterygii</taxon>
        <taxon>Neopterygii</taxon>
        <taxon>Teleostei</taxon>
        <taxon>Albuliformes</taxon>
        <taxon>Albulidae</taxon>
        <taxon>Albula</taxon>
    </lineage>
</organism>
<evidence type="ECO:0000313" key="2">
    <source>
        <dbReference type="Proteomes" id="UP000824540"/>
    </source>
</evidence>
<dbReference type="Proteomes" id="UP000824540">
    <property type="component" value="Unassembled WGS sequence"/>
</dbReference>